<proteinExistence type="predicted"/>
<protein>
    <submittedName>
        <fullName evidence="6">Oligosaccharide flippase family protein</fullName>
    </submittedName>
</protein>
<feature type="transmembrane region" description="Helical" evidence="5">
    <location>
        <begin position="207"/>
        <end position="223"/>
    </location>
</feature>
<evidence type="ECO:0000256" key="4">
    <source>
        <dbReference type="ARBA" id="ARBA00023136"/>
    </source>
</evidence>
<dbReference type="InterPro" id="IPR002797">
    <property type="entry name" value="Polysacc_synth"/>
</dbReference>
<keyword evidence="2 5" id="KW-0812">Transmembrane</keyword>
<feature type="transmembrane region" description="Helical" evidence="5">
    <location>
        <begin position="411"/>
        <end position="434"/>
    </location>
</feature>
<gene>
    <name evidence="6" type="ORF">GLW17_04990</name>
</gene>
<evidence type="ECO:0000256" key="3">
    <source>
        <dbReference type="ARBA" id="ARBA00022989"/>
    </source>
</evidence>
<evidence type="ECO:0000256" key="5">
    <source>
        <dbReference type="SAM" id="Phobius"/>
    </source>
</evidence>
<dbReference type="Proteomes" id="UP000427886">
    <property type="component" value="Chromosome"/>
</dbReference>
<feature type="transmembrane region" description="Helical" evidence="5">
    <location>
        <begin position="111"/>
        <end position="129"/>
    </location>
</feature>
<feature type="transmembrane region" description="Helical" evidence="5">
    <location>
        <begin position="440"/>
        <end position="459"/>
    </location>
</feature>
<dbReference type="KEGG" id="tey:GLW17_04990"/>
<dbReference type="AlphaFoldDB" id="A0AB37D2Q1"/>
<evidence type="ECO:0000256" key="1">
    <source>
        <dbReference type="ARBA" id="ARBA00004141"/>
    </source>
</evidence>
<feature type="transmembrane region" description="Helical" evidence="5">
    <location>
        <begin position="164"/>
        <end position="186"/>
    </location>
</feature>
<evidence type="ECO:0000313" key="6">
    <source>
        <dbReference type="EMBL" id="QGP76228.1"/>
    </source>
</evidence>
<dbReference type="PANTHER" id="PTHR43424:SF1">
    <property type="entry name" value="LOCUS PUTATIVE PROTEIN 1-RELATED"/>
    <property type="match status" value="1"/>
</dbReference>
<accession>A0AB37D2Q1</accession>
<sequence>MNKTLSNFIYQSIFRITKLLLPFITIPIVSKALGPSGIGVYNYTNSIAQYFVLVAGLGIGVYGNRQIAINSDNKVKLSETFWEIFTMSFSISIMSLLLYFIIVSFSEDRIYFYYQSLIIFAAVFDISWFFMGMEDFKKSSLSSLAGQLVSFTLILLFVKDRSDLGLYIFIQGINILFSQVIMWAFIKKYIVFIKVSFKNALKHFFPALQYFIPKIAIVLYTNLNKTLLGWLGTSAAVGFYSNTVQINGVLVTLITTLDLVLLPKMSNLFSHGKIQEILNVLKKSLHLQLFFSIPLAFGLLTITAKFVPWFFGESFDFITHTIPLVAPLIVIKPLGIAVGRQYLVPMNRVKIYNMAVISGAIVSIMANILLIPVVGIYGAITATILAELFVTITRMYAFIRETHFKFNIPMILKCIASGVIMYLVTSWVTLSWTASIKTTMVQVIIGIVIYMILMTVLKANPLYELIKSRGKSFIN</sequence>
<feature type="transmembrane region" description="Helical" evidence="5">
    <location>
        <begin position="289"/>
        <end position="311"/>
    </location>
</feature>
<feature type="transmembrane region" description="Helical" evidence="5">
    <location>
        <begin position="317"/>
        <end position="339"/>
    </location>
</feature>
<keyword evidence="4 5" id="KW-0472">Membrane</keyword>
<organism evidence="6 7">
    <name type="scientific">Tetragenococcus halophilus</name>
    <name type="common">Pediococcus halophilus</name>
    <dbReference type="NCBI Taxonomy" id="51669"/>
    <lineage>
        <taxon>Bacteria</taxon>
        <taxon>Bacillati</taxon>
        <taxon>Bacillota</taxon>
        <taxon>Bacilli</taxon>
        <taxon>Lactobacillales</taxon>
        <taxon>Enterococcaceae</taxon>
        <taxon>Tetragenococcus</taxon>
    </lineage>
</organism>
<dbReference type="RefSeq" id="WP_155224416.1">
    <property type="nucleotide sequence ID" value="NZ_CP046246.1"/>
</dbReference>
<feature type="transmembrane region" description="Helical" evidence="5">
    <location>
        <begin position="20"/>
        <end position="41"/>
    </location>
</feature>
<feature type="transmembrane region" description="Helical" evidence="5">
    <location>
        <begin position="47"/>
        <end position="63"/>
    </location>
</feature>
<dbReference type="Pfam" id="PF01943">
    <property type="entry name" value="Polysacc_synt"/>
    <property type="match status" value="1"/>
</dbReference>
<dbReference type="EMBL" id="CP046246">
    <property type="protein sequence ID" value="QGP76228.1"/>
    <property type="molecule type" value="Genomic_DNA"/>
</dbReference>
<reference evidence="6 7" key="1">
    <citation type="submission" date="2019-11" db="EMBL/GenBank/DDBJ databases">
        <authorList>
            <person name="Kim E."/>
            <person name="Lee J."/>
            <person name="Jeon K."/>
            <person name="Lee Y."/>
        </authorList>
    </citation>
    <scope>NUCLEOTIDE SEQUENCE [LARGE SCALE GENOMIC DNA]</scope>
    <source>
        <strain evidence="6 7">YJ1</strain>
    </source>
</reference>
<dbReference type="InterPro" id="IPR052556">
    <property type="entry name" value="PolySynth_Transporter"/>
</dbReference>
<feature type="transmembrane region" description="Helical" evidence="5">
    <location>
        <begin position="376"/>
        <end position="399"/>
    </location>
</feature>
<feature type="transmembrane region" description="Helical" evidence="5">
    <location>
        <begin position="243"/>
        <end position="262"/>
    </location>
</feature>
<name>A0AB37D2Q1_TETHA</name>
<evidence type="ECO:0000313" key="7">
    <source>
        <dbReference type="Proteomes" id="UP000427886"/>
    </source>
</evidence>
<feature type="transmembrane region" description="Helical" evidence="5">
    <location>
        <begin position="351"/>
        <end position="370"/>
    </location>
</feature>
<comment type="subcellular location">
    <subcellularLocation>
        <location evidence="1">Membrane</location>
        <topology evidence="1">Multi-pass membrane protein</topology>
    </subcellularLocation>
</comment>
<dbReference type="GO" id="GO:0016020">
    <property type="term" value="C:membrane"/>
    <property type="evidence" value="ECO:0007669"/>
    <property type="project" value="UniProtKB-SubCell"/>
</dbReference>
<feature type="transmembrane region" description="Helical" evidence="5">
    <location>
        <begin position="84"/>
        <end position="105"/>
    </location>
</feature>
<dbReference type="PANTHER" id="PTHR43424">
    <property type="entry name" value="LOCUS PUTATIVE PROTEIN 1-RELATED"/>
    <property type="match status" value="1"/>
</dbReference>
<evidence type="ECO:0000256" key="2">
    <source>
        <dbReference type="ARBA" id="ARBA00022692"/>
    </source>
</evidence>
<keyword evidence="3 5" id="KW-1133">Transmembrane helix</keyword>